<dbReference type="Gene3D" id="3.40.50.2000">
    <property type="entry name" value="Glycogen Phosphorylase B"/>
    <property type="match status" value="2"/>
</dbReference>
<dbReference type="EMBL" id="JAFLCK010000002">
    <property type="protein sequence ID" value="MBN8659076.1"/>
    <property type="molecule type" value="Genomic_DNA"/>
</dbReference>
<dbReference type="GO" id="GO:0016757">
    <property type="term" value="F:glycosyltransferase activity"/>
    <property type="evidence" value="ECO:0007669"/>
    <property type="project" value="TreeGrafter"/>
</dbReference>
<dbReference type="InterPro" id="IPR050194">
    <property type="entry name" value="Glycosyltransferase_grp1"/>
</dbReference>
<dbReference type="PANTHER" id="PTHR45947">
    <property type="entry name" value="SULFOQUINOVOSYL TRANSFERASE SQD2"/>
    <property type="match status" value="1"/>
</dbReference>
<proteinExistence type="predicted"/>
<evidence type="ECO:0000313" key="1">
    <source>
        <dbReference type="EMBL" id="MBN8659076.1"/>
    </source>
</evidence>
<evidence type="ECO:0000313" key="2">
    <source>
        <dbReference type="Proteomes" id="UP000664277"/>
    </source>
</evidence>
<reference evidence="1" key="1">
    <citation type="submission" date="2021-02" db="EMBL/GenBank/DDBJ databases">
        <title>Genome-Resolved Metagenomics of a Microbial Community Performing Photosynthetic Biological Nutrient Removal.</title>
        <authorList>
            <person name="Mcdaniel E.A."/>
        </authorList>
    </citation>
    <scope>NUCLEOTIDE SEQUENCE</scope>
    <source>
        <strain evidence="1">UWPOB_OBS1</strain>
    </source>
</reference>
<dbReference type="SUPFAM" id="SSF53756">
    <property type="entry name" value="UDP-Glycosyltransferase/glycogen phosphorylase"/>
    <property type="match status" value="1"/>
</dbReference>
<dbReference type="Proteomes" id="UP000664277">
    <property type="component" value="Unassembled WGS sequence"/>
</dbReference>
<dbReference type="AlphaFoldDB" id="A0A8J7TKM6"/>
<dbReference type="PANTHER" id="PTHR45947:SF3">
    <property type="entry name" value="SULFOQUINOVOSYL TRANSFERASE SQD2"/>
    <property type="match status" value="1"/>
</dbReference>
<organism evidence="1 2">
    <name type="scientific">Candidatus Obscuribacter phosphatis</name>
    <dbReference type="NCBI Taxonomy" id="1906157"/>
    <lineage>
        <taxon>Bacteria</taxon>
        <taxon>Bacillati</taxon>
        <taxon>Candidatus Melainabacteria</taxon>
        <taxon>Candidatus Obscuribacterales</taxon>
        <taxon>Candidatus Obscuribacteraceae</taxon>
        <taxon>Candidatus Obscuribacter</taxon>
    </lineage>
</organism>
<dbReference type="CDD" id="cd03801">
    <property type="entry name" value="GT4_PimA-like"/>
    <property type="match status" value="1"/>
</dbReference>
<protein>
    <submittedName>
        <fullName evidence="1">Glycosyltransferase family 4 protein</fullName>
    </submittedName>
</protein>
<name>A0A8J7TKM6_9BACT</name>
<gene>
    <name evidence="1" type="ORF">J0M35_01845</name>
</gene>
<sequence>MVELSVLAVATEWFSKKGGISTFNRELCIALASIGHKVCCFLPEFTTDEENDARNQKVTLVTPRFIPGVPEEAVSYLAPQLPPNFSPDVILGHDRITGPIAQHQKENWFDGAILVYFVHTTPSEIERFKREHSLAEAERREEVQLQLAGACNLVVAVGPLLLDYFSPELAGLQTEPPPIEYINPGVNIRPEVRTRSGQSWILISGRMEDTAIKGLDLAAAAVARFNNTSATSSVLFVRGCAEEHEKKVRDLLQSHLSYNSIKIKPYTHLRERLDADMRKAALLLMPSRAEGFGLVALEAIGLGVPILISSRSGLADVLRSVAGSIADRFIVTVGEESDLETDTAEWSSRIATVMADLETANRNVQELRLRLSTDLRWNLAAEQLTQYIIAAQESKTQLDEKTADTAVI</sequence>
<dbReference type="Pfam" id="PF20706">
    <property type="entry name" value="GT4-conflict"/>
    <property type="match status" value="1"/>
</dbReference>
<comment type="caution">
    <text evidence="1">The sequence shown here is derived from an EMBL/GenBank/DDBJ whole genome shotgun (WGS) entry which is preliminary data.</text>
</comment>
<accession>A0A8J7TKM6</accession>